<evidence type="ECO:0000256" key="8">
    <source>
        <dbReference type="SAM" id="Phobius"/>
    </source>
</evidence>
<name>A0A023X849_RUBRA</name>
<feature type="transmembrane region" description="Helical" evidence="8">
    <location>
        <begin position="378"/>
        <end position="398"/>
    </location>
</feature>
<feature type="transmembrane region" description="Helical" evidence="8">
    <location>
        <begin position="461"/>
        <end position="483"/>
    </location>
</feature>
<accession>A0A023X849</accession>
<reference evidence="12" key="2">
    <citation type="submission" date="2023-11" db="EMBL/GenBank/DDBJ databases">
        <title>MicrobeMod: A computational toolkit for identifying prokaryotic methylation and restriction-modification with nanopore sequencing.</title>
        <authorList>
            <person name="Crits-Christoph A."/>
            <person name="Kang S.C."/>
            <person name="Lee H."/>
            <person name="Ostrov N."/>
        </authorList>
    </citation>
    <scope>NUCLEOTIDE SEQUENCE</scope>
    <source>
        <strain evidence="12">ATCC 51242</strain>
    </source>
</reference>
<dbReference type="PANTHER" id="PTHR42703">
    <property type="entry name" value="NADH DEHYDROGENASE"/>
    <property type="match status" value="1"/>
</dbReference>
<dbReference type="GO" id="GO:0042773">
    <property type="term" value="P:ATP synthesis coupled electron transport"/>
    <property type="evidence" value="ECO:0007669"/>
    <property type="project" value="InterPro"/>
</dbReference>
<dbReference type="OrthoDB" id="9811798at2"/>
<dbReference type="InterPro" id="IPR003918">
    <property type="entry name" value="NADH_UbQ_OxRdtase"/>
</dbReference>
<feature type="transmembrane region" description="Helical" evidence="8">
    <location>
        <begin position="309"/>
        <end position="333"/>
    </location>
</feature>
<keyword evidence="11" id="KW-0614">Plasmid</keyword>
<evidence type="ECO:0000313" key="13">
    <source>
        <dbReference type="Proteomes" id="UP000025229"/>
    </source>
</evidence>
<evidence type="ECO:0000256" key="1">
    <source>
        <dbReference type="ARBA" id="ARBA00004651"/>
    </source>
</evidence>
<geneLocation type="plasmid" evidence="11">
    <name>1</name>
</geneLocation>
<dbReference type="GO" id="GO:0005886">
    <property type="term" value="C:plasma membrane"/>
    <property type="evidence" value="ECO:0007669"/>
    <property type="project" value="UniProtKB-SubCell"/>
</dbReference>
<keyword evidence="4 7" id="KW-0812">Transmembrane</keyword>
<feature type="transmembrane region" description="Helical" evidence="8">
    <location>
        <begin position="31"/>
        <end position="52"/>
    </location>
</feature>
<organism evidence="11 13">
    <name type="scientific">Rubrobacter radiotolerans</name>
    <name type="common">Arthrobacter radiotolerans</name>
    <dbReference type="NCBI Taxonomy" id="42256"/>
    <lineage>
        <taxon>Bacteria</taxon>
        <taxon>Bacillati</taxon>
        <taxon>Actinomycetota</taxon>
        <taxon>Rubrobacteria</taxon>
        <taxon>Rubrobacterales</taxon>
        <taxon>Rubrobacteraceae</taxon>
        <taxon>Rubrobacter</taxon>
    </lineage>
</organism>
<feature type="domain" description="NADH-Ubiquinone oxidoreductase (complex I) chain 5 N-terminal" evidence="10">
    <location>
        <begin position="68"/>
        <end position="105"/>
    </location>
</feature>
<dbReference type="PANTHER" id="PTHR42703:SF1">
    <property type="entry name" value="NA(+)_H(+) ANTIPORTER SUBUNIT D1"/>
    <property type="match status" value="1"/>
</dbReference>
<dbReference type="InterPro" id="IPR050586">
    <property type="entry name" value="CPA3_Na-H_Antiporter_D"/>
</dbReference>
<dbReference type="Pfam" id="PF00662">
    <property type="entry name" value="Proton_antipo_N"/>
    <property type="match status" value="1"/>
</dbReference>
<evidence type="ECO:0000256" key="3">
    <source>
        <dbReference type="ARBA" id="ARBA00022475"/>
    </source>
</evidence>
<feature type="transmembrane region" description="Helical" evidence="8">
    <location>
        <begin position="72"/>
        <end position="97"/>
    </location>
</feature>
<evidence type="ECO:0000256" key="4">
    <source>
        <dbReference type="ARBA" id="ARBA00022692"/>
    </source>
</evidence>
<dbReference type="Pfam" id="PF00361">
    <property type="entry name" value="Proton_antipo_M"/>
    <property type="match status" value="1"/>
</dbReference>
<feature type="transmembrane region" description="Helical" evidence="8">
    <location>
        <begin position="6"/>
        <end position="24"/>
    </location>
</feature>
<feature type="domain" description="NADH:quinone oxidoreductase/Mrp antiporter transmembrane" evidence="9">
    <location>
        <begin position="138"/>
        <end position="428"/>
    </location>
</feature>
<dbReference type="KEGG" id="rrd:RradSPS_2961"/>
<keyword evidence="13" id="KW-1185">Reference proteome</keyword>
<evidence type="ECO:0000259" key="10">
    <source>
        <dbReference type="Pfam" id="PF00662"/>
    </source>
</evidence>
<evidence type="ECO:0000256" key="5">
    <source>
        <dbReference type="ARBA" id="ARBA00022989"/>
    </source>
</evidence>
<comment type="subcellular location">
    <subcellularLocation>
        <location evidence="1">Cell membrane</location>
        <topology evidence="1">Multi-pass membrane protein</topology>
    </subcellularLocation>
    <subcellularLocation>
        <location evidence="7">Membrane</location>
        <topology evidence="7">Multi-pass membrane protein</topology>
    </subcellularLocation>
</comment>
<dbReference type="InterPro" id="IPR001750">
    <property type="entry name" value="ND/Mrp_TM"/>
</dbReference>
<dbReference type="RefSeq" id="WP_041338773.1">
    <property type="nucleotide sequence ID" value="NZ_CP007515.1"/>
</dbReference>
<dbReference type="eggNOG" id="COG1009">
    <property type="taxonomic scope" value="Bacteria"/>
</dbReference>
<feature type="transmembrane region" description="Helical" evidence="8">
    <location>
        <begin position="142"/>
        <end position="161"/>
    </location>
</feature>
<feature type="transmembrane region" description="Helical" evidence="8">
    <location>
        <begin position="250"/>
        <end position="270"/>
    </location>
</feature>
<keyword evidence="3" id="KW-1003">Cell membrane</keyword>
<feature type="transmembrane region" description="Helical" evidence="8">
    <location>
        <begin position="173"/>
        <end position="196"/>
    </location>
</feature>
<protein>
    <submittedName>
        <fullName evidence="11">Formate hydrogenlyase subunit 3/Multisubunit Na+/H+ antiporter MnhD subunit</fullName>
    </submittedName>
    <submittedName>
        <fullName evidence="12">Proton-conducting transporter membrane subunit</fullName>
    </submittedName>
</protein>
<dbReference type="Proteomes" id="UP001281130">
    <property type="component" value="Unassembled WGS sequence"/>
</dbReference>
<evidence type="ECO:0000256" key="2">
    <source>
        <dbReference type="ARBA" id="ARBA00005346"/>
    </source>
</evidence>
<dbReference type="PRINTS" id="PR01437">
    <property type="entry name" value="NUOXDRDTASE4"/>
</dbReference>
<gene>
    <name evidence="11" type="ORF">RradSPS_2961</name>
    <name evidence="12" type="ORF">SIL72_14710</name>
</gene>
<evidence type="ECO:0000313" key="12">
    <source>
        <dbReference type="EMBL" id="MDX5895276.1"/>
    </source>
</evidence>
<evidence type="ECO:0000256" key="7">
    <source>
        <dbReference type="RuleBase" id="RU000320"/>
    </source>
</evidence>
<feature type="transmembrane region" description="Helical" evidence="8">
    <location>
        <begin position="418"/>
        <end position="441"/>
    </location>
</feature>
<evidence type="ECO:0000313" key="11">
    <source>
        <dbReference type="EMBL" id="AHY48244.1"/>
    </source>
</evidence>
<sequence>MDISVLVLGLVFLPLAAATLSCVLRARVSRALALVSGAGIVLAALGLCLTVYRRGPQAYELGGWGAPLGIELYADGLSALMLLMTALVGTGVSVYAVRYFSGEKGAGSQRAGDSGDVAGSFWALWMFLWAALNGVFLSSDVFNLYVVLELLGLSSVALITLERGRAVLAAGMRYLLVSLFGSLLYLLGVALLYGAYGTLSVKLLGDLVEPGAYSYAALGVIVLGMLLKTALFPLHFWLPPAHANAPTPVSVLLSALVVKGTFYLLLRLWLDVFPPEMTPAAGQLLGVLGAAAIVWGSVLALLQRRLKLLVAYSTVAQVGYLFLLFALLPVAGADLYAYSGGVYHAFSHALAKAAMFMAAGTVMYVLGHDEIAGAHGILRHLPLSVAGFAIAGVTLMGLPPSGGFTAKWLLLVGAVEAGRWDLAAVVALGGLLAAMYVFPFLNRALIQVGPQKPLRPAPRSLEVTTLSLALLSLSLGLVSAPLVELLQVGAPFAAAGGR</sequence>
<dbReference type="GO" id="GO:0016829">
    <property type="term" value="F:lyase activity"/>
    <property type="evidence" value="ECO:0007669"/>
    <property type="project" value="UniProtKB-KW"/>
</dbReference>
<dbReference type="HOGENOM" id="CLU_007100_9_5_11"/>
<dbReference type="Proteomes" id="UP000025229">
    <property type="component" value="Plasmid 1"/>
</dbReference>
<dbReference type="PATRIC" id="fig|42256.3.peg.3009"/>
<feature type="transmembrane region" description="Helical" evidence="8">
    <location>
        <begin position="345"/>
        <end position="366"/>
    </location>
</feature>
<proteinExistence type="inferred from homology"/>
<feature type="transmembrane region" description="Helical" evidence="8">
    <location>
        <begin position="282"/>
        <end position="302"/>
    </location>
</feature>
<feature type="transmembrane region" description="Helical" evidence="8">
    <location>
        <begin position="216"/>
        <end position="238"/>
    </location>
</feature>
<dbReference type="InterPro" id="IPR001516">
    <property type="entry name" value="Proton_antipo_N"/>
</dbReference>
<reference evidence="11 13" key="1">
    <citation type="submission" date="2014-03" db="EMBL/GenBank/DDBJ databases">
        <title>Complete genome sequence of the Radio-Resistant Rubrobacter radiotolerans RSPS-4.</title>
        <authorList>
            <person name="Egas C.C."/>
            <person name="Barroso C.C."/>
            <person name="Froufe H.J.C."/>
            <person name="Pacheco J.J."/>
            <person name="Albuquerque L.L."/>
            <person name="da Costa M.M.S."/>
        </authorList>
    </citation>
    <scope>NUCLEOTIDE SEQUENCE [LARGE SCALE GENOMIC DNA]</scope>
    <source>
        <strain evidence="11 13">RSPS-4</strain>
        <plasmid evidence="11 13">1</plasmid>
    </source>
</reference>
<dbReference type="GO" id="GO:0008137">
    <property type="term" value="F:NADH dehydrogenase (ubiquinone) activity"/>
    <property type="evidence" value="ECO:0007669"/>
    <property type="project" value="InterPro"/>
</dbReference>
<keyword evidence="6 8" id="KW-0472">Membrane</keyword>
<evidence type="ECO:0000256" key="6">
    <source>
        <dbReference type="ARBA" id="ARBA00023136"/>
    </source>
</evidence>
<dbReference type="AlphaFoldDB" id="A0A023X849"/>
<keyword evidence="11" id="KW-0456">Lyase</keyword>
<comment type="similarity">
    <text evidence="2">Belongs to the CPA3 antiporters (TC 2.A.63) subunit D family.</text>
</comment>
<dbReference type="EMBL" id="JAWXXX010000002">
    <property type="protein sequence ID" value="MDX5895276.1"/>
    <property type="molecule type" value="Genomic_DNA"/>
</dbReference>
<feature type="transmembrane region" description="Helical" evidence="8">
    <location>
        <begin position="117"/>
        <end position="136"/>
    </location>
</feature>
<keyword evidence="5 8" id="KW-1133">Transmembrane helix</keyword>
<evidence type="ECO:0000259" key="9">
    <source>
        <dbReference type="Pfam" id="PF00361"/>
    </source>
</evidence>
<dbReference type="EMBL" id="CP007515">
    <property type="protein sequence ID" value="AHY48244.1"/>
    <property type="molecule type" value="Genomic_DNA"/>
</dbReference>